<gene>
    <name evidence="3" type="ORF">SMAX5B_007301</name>
</gene>
<sequence>MTVAVRLSLDGAFKHTHPSLTVYLLSLLLFPDIVRSEQPNSTRCDTDNTVREANEAVRVHMSRSRNPPPRGQGAARAKQVTTVMNGAAP</sequence>
<reference evidence="3 4" key="1">
    <citation type="submission" date="2017-12" db="EMBL/GenBank/DDBJ databases">
        <title>Integrating genomic resources of turbot (Scophthalmus maximus) in depth evaluation of genetic and physical mapping variation across individuals.</title>
        <authorList>
            <person name="Martinez P."/>
        </authorList>
    </citation>
    <scope>NUCLEOTIDE SEQUENCE [LARGE SCALE GENOMIC DNA]</scope>
</reference>
<feature type="signal peptide" evidence="2">
    <location>
        <begin position="1"/>
        <end position="36"/>
    </location>
</feature>
<evidence type="ECO:0000313" key="3">
    <source>
        <dbReference type="EMBL" id="AWP06076.1"/>
    </source>
</evidence>
<organism evidence="3 4">
    <name type="scientific">Scophthalmus maximus</name>
    <name type="common">Turbot</name>
    <name type="synonym">Psetta maxima</name>
    <dbReference type="NCBI Taxonomy" id="52904"/>
    <lineage>
        <taxon>Eukaryota</taxon>
        <taxon>Metazoa</taxon>
        <taxon>Chordata</taxon>
        <taxon>Craniata</taxon>
        <taxon>Vertebrata</taxon>
        <taxon>Euteleostomi</taxon>
        <taxon>Actinopterygii</taxon>
        <taxon>Neopterygii</taxon>
        <taxon>Teleostei</taxon>
        <taxon>Neoteleostei</taxon>
        <taxon>Acanthomorphata</taxon>
        <taxon>Carangaria</taxon>
        <taxon>Pleuronectiformes</taxon>
        <taxon>Pleuronectoidei</taxon>
        <taxon>Scophthalmidae</taxon>
        <taxon>Scophthalmus</taxon>
    </lineage>
</organism>
<evidence type="ECO:0000313" key="4">
    <source>
        <dbReference type="Proteomes" id="UP000246464"/>
    </source>
</evidence>
<proteinExistence type="predicted"/>
<dbReference type="EMBL" id="CP026250">
    <property type="protein sequence ID" value="AWP06076.1"/>
    <property type="molecule type" value="Genomic_DNA"/>
</dbReference>
<feature type="chain" id="PRO_5016022065" description="Secreted protein" evidence="2">
    <location>
        <begin position="37"/>
        <end position="89"/>
    </location>
</feature>
<name>A0A2U9BR25_SCOMX</name>
<accession>A0A2U9BR25</accession>
<feature type="compositionally biased region" description="Polar residues" evidence="1">
    <location>
        <begin position="79"/>
        <end position="89"/>
    </location>
</feature>
<evidence type="ECO:0008006" key="5">
    <source>
        <dbReference type="Google" id="ProtNLM"/>
    </source>
</evidence>
<protein>
    <recommendedName>
        <fullName evidence="5">Secreted protein</fullName>
    </recommendedName>
</protein>
<evidence type="ECO:0000256" key="1">
    <source>
        <dbReference type="SAM" id="MobiDB-lite"/>
    </source>
</evidence>
<feature type="region of interest" description="Disordered" evidence="1">
    <location>
        <begin position="58"/>
        <end position="89"/>
    </location>
</feature>
<keyword evidence="2" id="KW-0732">Signal</keyword>
<dbReference type="AlphaFoldDB" id="A0A2U9BR25"/>
<keyword evidence="4" id="KW-1185">Reference proteome</keyword>
<dbReference type="Proteomes" id="UP000246464">
    <property type="component" value="Chromosome 8"/>
</dbReference>
<evidence type="ECO:0000256" key="2">
    <source>
        <dbReference type="SAM" id="SignalP"/>
    </source>
</evidence>